<reference evidence="2 3" key="1">
    <citation type="journal article" date="2018" name="Nat. Genet.">
        <title>The Rosa genome provides new insights in the design of modern roses.</title>
        <authorList>
            <person name="Bendahmane M."/>
        </authorList>
    </citation>
    <scope>NUCLEOTIDE SEQUENCE [LARGE SCALE GENOMIC DNA]</scope>
    <source>
        <strain evidence="3">cv. Old Blush</strain>
    </source>
</reference>
<dbReference type="Gramene" id="PRQ39436">
    <property type="protein sequence ID" value="PRQ39436"/>
    <property type="gene ID" value="RchiOBHm_Chr4g0425131"/>
</dbReference>
<protein>
    <submittedName>
        <fullName evidence="2">Uncharacterized protein</fullName>
    </submittedName>
</protein>
<organism evidence="2 3">
    <name type="scientific">Rosa chinensis</name>
    <name type="common">China rose</name>
    <dbReference type="NCBI Taxonomy" id="74649"/>
    <lineage>
        <taxon>Eukaryota</taxon>
        <taxon>Viridiplantae</taxon>
        <taxon>Streptophyta</taxon>
        <taxon>Embryophyta</taxon>
        <taxon>Tracheophyta</taxon>
        <taxon>Spermatophyta</taxon>
        <taxon>Magnoliopsida</taxon>
        <taxon>eudicotyledons</taxon>
        <taxon>Gunneridae</taxon>
        <taxon>Pentapetalae</taxon>
        <taxon>rosids</taxon>
        <taxon>fabids</taxon>
        <taxon>Rosales</taxon>
        <taxon>Rosaceae</taxon>
        <taxon>Rosoideae</taxon>
        <taxon>Rosoideae incertae sedis</taxon>
        <taxon>Rosa</taxon>
    </lineage>
</organism>
<evidence type="ECO:0000313" key="2">
    <source>
        <dbReference type="EMBL" id="PRQ39436.1"/>
    </source>
</evidence>
<feature type="transmembrane region" description="Helical" evidence="1">
    <location>
        <begin position="6"/>
        <end position="25"/>
    </location>
</feature>
<dbReference type="AlphaFoldDB" id="A0A2P6QZ67"/>
<gene>
    <name evidence="2" type="ORF">RchiOBHm_Chr4g0425131</name>
</gene>
<accession>A0A2P6QZ67</accession>
<dbReference type="EMBL" id="PDCK01000042">
    <property type="protein sequence ID" value="PRQ39436.1"/>
    <property type="molecule type" value="Genomic_DNA"/>
</dbReference>
<comment type="caution">
    <text evidence="2">The sequence shown here is derived from an EMBL/GenBank/DDBJ whole genome shotgun (WGS) entry which is preliminary data.</text>
</comment>
<keyword evidence="1" id="KW-0472">Membrane</keyword>
<name>A0A2P6QZ67_ROSCH</name>
<evidence type="ECO:0000256" key="1">
    <source>
        <dbReference type="SAM" id="Phobius"/>
    </source>
</evidence>
<sequence>MSSYHVFFLIYLLIMFIILFCNLGAHSGPSNKFLSSFHGASSNHSATMECSEKGNSSTHRKLLFHEQTNFCEQGAVQIET</sequence>
<evidence type="ECO:0000313" key="3">
    <source>
        <dbReference type="Proteomes" id="UP000238479"/>
    </source>
</evidence>
<keyword evidence="3" id="KW-1185">Reference proteome</keyword>
<keyword evidence="1" id="KW-0812">Transmembrane</keyword>
<proteinExistence type="predicted"/>
<keyword evidence="1" id="KW-1133">Transmembrane helix</keyword>
<dbReference type="Proteomes" id="UP000238479">
    <property type="component" value="Chromosome 4"/>
</dbReference>